<feature type="transmembrane region" description="Helical" evidence="1">
    <location>
        <begin position="12"/>
        <end position="32"/>
    </location>
</feature>
<protein>
    <recommendedName>
        <fullName evidence="4">Steroid 5-alpha reductase C-terminal domain-containing protein</fullName>
    </recommendedName>
</protein>
<feature type="transmembrane region" description="Helical" evidence="1">
    <location>
        <begin position="191"/>
        <end position="210"/>
    </location>
</feature>
<dbReference type="Gene3D" id="1.20.120.1630">
    <property type="match status" value="1"/>
</dbReference>
<dbReference type="EMBL" id="JAFNEN010000413">
    <property type="protein sequence ID" value="KAG8183599.1"/>
    <property type="molecule type" value="Genomic_DNA"/>
</dbReference>
<dbReference type="InterPro" id="IPR010721">
    <property type="entry name" value="UstE-like"/>
</dbReference>
<sequence length="308" mass="35355">MTVVIFDEDHLVISALITIGMQLLFFVIAATFQFDKVTDFAGGVNFIIIALVTFLLSETYATRQILVTALVCAWGVRLSGFLLFRILRIGRDARFDDRRSNVLRFAVFWTFQALWVFTVSLPVIFINSPKKLLPDVNPVPMTTLDIVGTVMFAIGFFCESLADVQKFRYKNRTKEHWCDKGLWKYSRHPNYFGEILLWWGVFVISCNALRGPEWIAILSPLFTSAILLFLSGIPLLERNADDRYRDIEDYITYKHTTSPLIPLPPSVYADIPKFFRAFLLCEFPLYNYMDPNKGADDVREPPAPVHTV</sequence>
<accession>A0AAV6UHP2</accession>
<evidence type="ECO:0008006" key="4">
    <source>
        <dbReference type="Google" id="ProtNLM"/>
    </source>
</evidence>
<evidence type="ECO:0000313" key="3">
    <source>
        <dbReference type="Proteomes" id="UP000827092"/>
    </source>
</evidence>
<name>A0AAV6UHP2_9ARAC</name>
<dbReference type="Pfam" id="PF06966">
    <property type="entry name" value="DUF1295"/>
    <property type="match status" value="1"/>
</dbReference>
<dbReference type="PANTHER" id="PTHR32251">
    <property type="entry name" value="3-OXO-5-ALPHA-STEROID 4-DEHYDROGENASE"/>
    <property type="match status" value="1"/>
</dbReference>
<dbReference type="AlphaFoldDB" id="A0AAV6UHP2"/>
<organism evidence="2 3">
    <name type="scientific">Oedothorax gibbosus</name>
    <dbReference type="NCBI Taxonomy" id="931172"/>
    <lineage>
        <taxon>Eukaryota</taxon>
        <taxon>Metazoa</taxon>
        <taxon>Ecdysozoa</taxon>
        <taxon>Arthropoda</taxon>
        <taxon>Chelicerata</taxon>
        <taxon>Arachnida</taxon>
        <taxon>Araneae</taxon>
        <taxon>Araneomorphae</taxon>
        <taxon>Entelegynae</taxon>
        <taxon>Araneoidea</taxon>
        <taxon>Linyphiidae</taxon>
        <taxon>Erigoninae</taxon>
        <taxon>Oedothorax</taxon>
    </lineage>
</organism>
<comment type="caution">
    <text evidence="2">The sequence shown here is derived from an EMBL/GenBank/DDBJ whole genome shotgun (WGS) entry which is preliminary data.</text>
</comment>
<keyword evidence="1" id="KW-0472">Membrane</keyword>
<feature type="transmembrane region" description="Helical" evidence="1">
    <location>
        <begin position="39"/>
        <end position="57"/>
    </location>
</feature>
<feature type="transmembrane region" description="Helical" evidence="1">
    <location>
        <begin position="146"/>
        <end position="164"/>
    </location>
</feature>
<dbReference type="Proteomes" id="UP000827092">
    <property type="component" value="Unassembled WGS sequence"/>
</dbReference>
<proteinExistence type="predicted"/>
<evidence type="ECO:0000313" key="2">
    <source>
        <dbReference type="EMBL" id="KAG8183599.1"/>
    </source>
</evidence>
<evidence type="ECO:0000256" key="1">
    <source>
        <dbReference type="SAM" id="Phobius"/>
    </source>
</evidence>
<dbReference type="PANTHER" id="PTHR32251:SF15">
    <property type="entry name" value="3-OXO-5-ALPHA-STEROID 4-DEHYDROGENASE (DUF1295)"/>
    <property type="match status" value="1"/>
</dbReference>
<keyword evidence="1" id="KW-0812">Transmembrane</keyword>
<dbReference type="PROSITE" id="PS50244">
    <property type="entry name" value="S5A_REDUCTASE"/>
    <property type="match status" value="1"/>
</dbReference>
<gene>
    <name evidence="2" type="ORF">JTE90_025151</name>
</gene>
<reference evidence="2 3" key="1">
    <citation type="journal article" date="2022" name="Nat. Ecol. Evol.">
        <title>A masculinizing supergene underlies an exaggerated male reproductive morph in a spider.</title>
        <authorList>
            <person name="Hendrickx F."/>
            <person name="De Corte Z."/>
            <person name="Sonet G."/>
            <person name="Van Belleghem S.M."/>
            <person name="Kostlbacher S."/>
            <person name="Vangestel C."/>
        </authorList>
    </citation>
    <scope>NUCLEOTIDE SEQUENCE [LARGE SCALE GENOMIC DNA]</scope>
    <source>
        <strain evidence="2">W744_W776</strain>
    </source>
</reference>
<feature type="transmembrane region" description="Helical" evidence="1">
    <location>
        <begin position="105"/>
        <end position="126"/>
    </location>
</feature>
<keyword evidence="1" id="KW-1133">Transmembrane helix</keyword>
<keyword evidence="3" id="KW-1185">Reference proteome</keyword>
<feature type="transmembrane region" description="Helical" evidence="1">
    <location>
        <begin position="63"/>
        <end position="84"/>
    </location>
</feature>
<dbReference type="GO" id="GO:0016020">
    <property type="term" value="C:membrane"/>
    <property type="evidence" value="ECO:0007669"/>
    <property type="project" value="TreeGrafter"/>
</dbReference>
<feature type="transmembrane region" description="Helical" evidence="1">
    <location>
        <begin position="216"/>
        <end position="236"/>
    </location>
</feature>